<name>A0A158F4L4_9BURK</name>
<evidence type="ECO:0000313" key="1">
    <source>
        <dbReference type="EMBL" id="SAL14772.1"/>
    </source>
</evidence>
<proteinExistence type="predicted"/>
<dbReference type="Proteomes" id="UP000055019">
    <property type="component" value="Unassembled WGS sequence"/>
</dbReference>
<evidence type="ECO:0008006" key="3">
    <source>
        <dbReference type="Google" id="ProtNLM"/>
    </source>
</evidence>
<dbReference type="OrthoDB" id="8594232at2"/>
<dbReference type="AlphaFoldDB" id="A0A158F4L4"/>
<organism evidence="1 2">
    <name type="scientific">Caballeronia arvi</name>
    <dbReference type="NCBI Taxonomy" id="1777135"/>
    <lineage>
        <taxon>Bacteria</taxon>
        <taxon>Pseudomonadati</taxon>
        <taxon>Pseudomonadota</taxon>
        <taxon>Betaproteobacteria</taxon>
        <taxon>Burkholderiales</taxon>
        <taxon>Burkholderiaceae</taxon>
        <taxon>Caballeronia</taxon>
    </lineage>
</organism>
<dbReference type="InterPro" id="IPR008727">
    <property type="entry name" value="PAAR_motif"/>
</dbReference>
<dbReference type="RefSeq" id="WP_087038743.1">
    <property type="nucleotide sequence ID" value="NZ_FCOM02000001.1"/>
</dbReference>
<dbReference type="Pfam" id="PF05488">
    <property type="entry name" value="PAAR_motif"/>
    <property type="match status" value="1"/>
</dbReference>
<dbReference type="CDD" id="cd14744">
    <property type="entry name" value="PAAR_CT_2"/>
    <property type="match status" value="1"/>
</dbReference>
<evidence type="ECO:0000313" key="2">
    <source>
        <dbReference type="Proteomes" id="UP000055019"/>
    </source>
</evidence>
<gene>
    <name evidence="1" type="ORF">AWB74_00398</name>
</gene>
<comment type="caution">
    <text evidence="1">The sequence shown here is derived from an EMBL/GenBank/DDBJ whole genome shotgun (WGS) entry which is preliminary data.</text>
</comment>
<reference evidence="1" key="1">
    <citation type="submission" date="2016-01" db="EMBL/GenBank/DDBJ databases">
        <authorList>
            <person name="Peeters C."/>
        </authorList>
    </citation>
    <scope>NUCLEOTIDE SEQUENCE [LARGE SCALE GENOMIC DNA]</scope>
    <source>
        <strain evidence="1">LMG 29317</strain>
    </source>
</reference>
<sequence>MMRRIAVVGDKLDNDGEVCSYEGPQFLVHGHQAALIGGAAYCPVCKTIGYIAKDGGPRRMNFFMSEIAAHDDVVVCGCSEHPRIFATLAGEAWYDDMAESLGVIKSQSAANSGNSAATTEPAKQAGSEGKHTSWFYVQDSVTGEPLRNQDYVARVASVEQSGKTDANGYAKIETDGVSTVDMHVTFSAPKRQLNPGRAAISIWTWITRSNIGRRVVRPWEVVRMML</sequence>
<protein>
    <recommendedName>
        <fullName evidence="3">PAAR repeat-containing protein</fullName>
    </recommendedName>
</protein>
<keyword evidence="2" id="KW-1185">Reference proteome</keyword>
<accession>A0A158F4L4</accession>
<dbReference type="EMBL" id="FCOM02000001">
    <property type="protein sequence ID" value="SAL14772.1"/>
    <property type="molecule type" value="Genomic_DNA"/>
</dbReference>